<keyword evidence="3" id="KW-1185">Reference proteome</keyword>
<evidence type="ECO:0000313" key="3">
    <source>
        <dbReference type="Proteomes" id="UP000188929"/>
    </source>
</evidence>
<name>A0A1V2I0F6_9ACTN</name>
<dbReference type="GO" id="GO:0008168">
    <property type="term" value="F:methyltransferase activity"/>
    <property type="evidence" value="ECO:0007669"/>
    <property type="project" value="UniProtKB-KW"/>
</dbReference>
<organism evidence="2 3">
    <name type="scientific">Pseudofrankia asymbiotica</name>
    <dbReference type="NCBI Taxonomy" id="1834516"/>
    <lineage>
        <taxon>Bacteria</taxon>
        <taxon>Bacillati</taxon>
        <taxon>Actinomycetota</taxon>
        <taxon>Actinomycetes</taxon>
        <taxon>Frankiales</taxon>
        <taxon>Frankiaceae</taxon>
        <taxon>Pseudofrankia</taxon>
    </lineage>
</organism>
<keyword evidence="1" id="KW-0472">Membrane</keyword>
<protein>
    <submittedName>
        <fullName evidence="2">Methyltransferase type 12</fullName>
    </submittedName>
</protein>
<gene>
    <name evidence="2" type="ORF">BL253_34730</name>
</gene>
<accession>A0A1V2I0F6</accession>
<dbReference type="AlphaFoldDB" id="A0A1V2I0F6"/>
<dbReference type="SUPFAM" id="SSF53335">
    <property type="entry name" value="S-adenosyl-L-methionine-dependent methyltransferases"/>
    <property type="match status" value="1"/>
</dbReference>
<keyword evidence="1" id="KW-0812">Transmembrane</keyword>
<dbReference type="OrthoDB" id="3779937at2"/>
<keyword evidence="1" id="KW-1133">Transmembrane helix</keyword>
<evidence type="ECO:0000256" key="1">
    <source>
        <dbReference type="SAM" id="Phobius"/>
    </source>
</evidence>
<dbReference type="STRING" id="1834516.BL253_34730"/>
<keyword evidence="2" id="KW-0808">Transferase</keyword>
<dbReference type="CDD" id="cd02440">
    <property type="entry name" value="AdoMet_MTases"/>
    <property type="match status" value="1"/>
</dbReference>
<dbReference type="RefSeq" id="WP_076822126.1">
    <property type="nucleotide sequence ID" value="NZ_MOMC01000099.1"/>
</dbReference>
<proteinExistence type="predicted"/>
<dbReference type="EMBL" id="MOMC01000099">
    <property type="protein sequence ID" value="ONH22753.1"/>
    <property type="molecule type" value="Genomic_DNA"/>
</dbReference>
<reference evidence="3" key="1">
    <citation type="submission" date="2016-10" db="EMBL/GenBank/DDBJ databases">
        <title>Frankia sp. NRRL B-16386 Genome sequencing.</title>
        <authorList>
            <person name="Ghodhbane-Gtari F."/>
            <person name="Swanson E."/>
            <person name="Gueddou A."/>
            <person name="Hezbri K."/>
            <person name="Ktari K."/>
            <person name="Nouioui I."/>
            <person name="Morris K."/>
            <person name="Simpson S."/>
            <person name="Abebe-Akele F."/>
            <person name="Thomas K."/>
            <person name="Gtari M."/>
            <person name="Tisa L.S."/>
        </authorList>
    </citation>
    <scope>NUCLEOTIDE SEQUENCE [LARGE SCALE GENOMIC DNA]</scope>
    <source>
        <strain evidence="3">NRRL B-16386</strain>
    </source>
</reference>
<dbReference type="InterPro" id="IPR029063">
    <property type="entry name" value="SAM-dependent_MTases_sf"/>
</dbReference>
<dbReference type="Pfam" id="PF13489">
    <property type="entry name" value="Methyltransf_23"/>
    <property type="match status" value="1"/>
</dbReference>
<comment type="caution">
    <text evidence="2">The sequence shown here is derived from an EMBL/GenBank/DDBJ whole genome shotgun (WGS) entry which is preliminary data.</text>
</comment>
<dbReference type="Gene3D" id="3.40.50.150">
    <property type="entry name" value="Vaccinia Virus protein VP39"/>
    <property type="match status" value="1"/>
</dbReference>
<keyword evidence="2" id="KW-0489">Methyltransferase</keyword>
<dbReference type="GO" id="GO:0032259">
    <property type="term" value="P:methylation"/>
    <property type="evidence" value="ECO:0007669"/>
    <property type="project" value="UniProtKB-KW"/>
</dbReference>
<evidence type="ECO:0000313" key="2">
    <source>
        <dbReference type="EMBL" id="ONH22753.1"/>
    </source>
</evidence>
<sequence length="627" mass="68362">MRRLFAMTTCALVVANGVRLRGRLKGLARADESNDPVDGAHAFLVAAGVGLPEDARRAASARARRHGLDVLDLVPADLPPERVLDLARLVDTSRYRANRFAPGRGAGQALLVAREILARANVEERDDYSELELARLTHRLKQYAPSTTDLAVMPGLTAAPGGGVAERVQLRLAAYHHPYQSMAVLPVARTAAVAASCLASPAWGLAALAATTAQPAAIAAGRFSPAAGDMIALSARRLVGWPAFAVLAARATAQKAVRARREGREGAVADSEERRRRALYQGEIATGVARMLDERRESCPWCGSVALVPRAETADITLRKPGRFRYDQCQDCQHVFLNPRLAPAGLDFYYRDFYDGLQTEQIEGMFAASDLGYRARAKLLPSEARPTSWLDVGAGYGHFCLVAAGLLPDVTFDAVDMGHGIDEAERRGWVGRAYRKMFPDLVDEIAGRYDVISMFHYLEHTPDPRAELDTAAEALPAGGHLIIEVPHAQGPSFRLFRGFWVGLCPPQHLHLISPDELVRALAERGLRTVKIEFGPAHMFGDAVGAVFYLTQKLQPNPTLPWLPYEATAWRRTRRLAAQTVAAPLFPLAAVVDAVMLPFLLTGRRSNVYRVVARKEPVIRPAPRGEAA</sequence>
<feature type="transmembrane region" description="Helical" evidence="1">
    <location>
        <begin position="580"/>
        <end position="600"/>
    </location>
</feature>
<dbReference type="Proteomes" id="UP000188929">
    <property type="component" value="Unassembled WGS sequence"/>
</dbReference>